<comment type="cofactor">
    <cofactor evidence="2">
        <name>Ca(2+)</name>
        <dbReference type="ChEBI" id="CHEBI:29108"/>
    </cofactor>
</comment>
<evidence type="ECO:0000313" key="3">
    <source>
        <dbReference type="EMBL" id="KAL3319870.1"/>
    </source>
</evidence>
<dbReference type="AlphaFoldDB" id="A0ABD2QJZ2"/>
<dbReference type="EMBL" id="JBJKFK010000094">
    <property type="protein sequence ID" value="KAL3319870.1"/>
    <property type="molecule type" value="Genomic_DNA"/>
</dbReference>
<dbReference type="Pfam" id="PF03803">
    <property type="entry name" value="Scramblase"/>
    <property type="match status" value="1"/>
</dbReference>
<keyword evidence="2" id="KW-0106">Calcium</keyword>
<comment type="similarity">
    <text evidence="1 2">Belongs to the phospholipid scramblase family.</text>
</comment>
<comment type="function">
    <text evidence="2">May mediate accelerated ATP-independent bidirectional transbilayer migration of phospholipids upon binding calcium ions that results in a loss of phospholipid asymmetry in the plasma membrane.</text>
</comment>
<gene>
    <name evidence="3" type="ORF">Ciccas_001445</name>
</gene>
<keyword evidence="2" id="KW-0449">Lipoprotein</keyword>
<organism evidence="3 4">
    <name type="scientific">Cichlidogyrus casuarinus</name>
    <dbReference type="NCBI Taxonomy" id="1844966"/>
    <lineage>
        <taxon>Eukaryota</taxon>
        <taxon>Metazoa</taxon>
        <taxon>Spiralia</taxon>
        <taxon>Lophotrochozoa</taxon>
        <taxon>Platyhelminthes</taxon>
        <taxon>Monogenea</taxon>
        <taxon>Monopisthocotylea</taxon>
        <taxon>Dactylogyridea</taxon>
        <taxon>Ancyrocephalidae</taxon>
        <taxon>Cichlidogyrus</taxon>
    </lineage>
</organism>
<accession>A0ABD2QJZ2</accession>
<dbReference type="Proteomes" id="UP001626550">
    <property type="component" value="Unassembled WGS sequence"/>
</dbReference>
<evidence type="ECO:0000313" key="4">
    <source>
        <dbReference type="Proteomes" id="UP001626550"/>
    </source>
</evidence>
<keyword evidence="2" id="KW-0564">Palmitate</keyword>
<evidence type="ECO:0000256" key="2">
    <source>
        <dbReference type="RuleBase" id="RU363116"/>
    </source>
</evidence>
<name>A0ABD2QJZ2_9PLAT</name>
<protein>
    <recommendedName>
        <fullName evidence="2">Phospholipid scramblase</fullName>
    </recommendedName>
</protein>
<evidence type="ECO:0000256" key="1">
    <source>
        <dbReference type="ARBA" id="ARBA00005350"/>
    </source>
</evidence>
<sequence length="138" mass="15612">MDLKTPNNDIVLSLKKPGRCSANCGSCCAPVIVAKNPQNELFGTVKQMFGYCSNPFVIHDWLDRPQLIVRGPPFSCKACIDLILKVYVIDHETESIGRIVRRYSDQTDFYTLIFPSDLDLRMKIMLVCTALLIVSHDF</sequence>
<proteinExistence type="inferred from homology"/>
<dbReference type="PANTHER" id="PTHR23248:SF9">
    <property type="entry name" value="PHOSPHOLIPID SCRAMBLASE"/>
    <property type="match status" value="1"/>
</dbReference>
<dbReference type="InterPro" id="IPR005552">
    <property type="entry name" value="Scramblase"/>
</dbReference>
<comment type="caution">
    <text evidence="3">The sequence shown here is derived from an EMBL/GenBank/DDBJ whole genome shotgun (WGS) entry which is preliminary data.</text>
</comment>
<dbReference type="PANTHER" id="PTHR23248">
    <property type="entry name" value="PHOSPHOLIPID SCRAMBLASE-RELATED"/>
    <property type="match status" value="1"/>
</dbReference>
<reference evidence="3 4" key="1">
    <citation type="submission" date="2024-11" db="EMBL/GenBank/DDBJ databases">
        <title>Adaptive evolution of stress response genes in parasites aligns with host niche diversity.</title>
        <authorList>
            <person name="Hahn C."/>
            <person name="Resl P."/>
        </authorList>
    </citation>
    <scope>NUCLEOTIDE SEQUENCE [LARGE SCALE GENOMIC DNA]</scope>
    <source>
        <strain evidence="3">EGGRZ-B1_66</strain>
        <tissue evidence="3">Body</tissue>
    </source>
</reference>
<keyword evidence="4" id="KW-1185">Reference proteome</keyword>